<feature type="compositionally biased region" description="Polar residues" evidence="5">
    <location>
        <begin position="31"/>
        <end position="46"/>
    </location>
</feature>
<evidence type="ECO:0000256" key="3">
    <source>
        <dbReference type="ARBA" id="ARBA00038412"/>
    </source>
</evidence>
<dbReference type="PANTHER" id="PTHR41286">
    <property type="entry name" value="HNH NUCLEASE YAJD-RELATED"/>
    <property type="match status" value="1"/>
</dbReference>
<evidence type="ECO:0000313" key="8">
    <source>
        <dbReference type="Proteomes" id="UP000664554"/>
    </source>
</evidence>
<keyword evidence="1" id="KW-0540">Nuclease</keyword>
<evidence type="ECO:0000256" key="4">
    <source>
        <dbReference type="ARBA" id="ARBA00040194"/>
    </source>
</evidence>
<comment type="caution">
    <text evidence="7">The sequence shown here is derived from an EMBL/GenBank/DDBJ whole genome shotgun (WGS) entry which is preliminary data.</text>
</comment>
<accession>A0ABS3NJW8</accession>
<comment type="similarity">
    <text evidence="3">Belongs to the HNH nuclease family.</text>
</comment>
<dbReference type="PANTHER" id="PTHR41286:SF1">
    <property type="entry name" value="HNH NUCLEASE YAJD-RELATED"/>
    <property type="match status" value="1"/>
</dbReference>
<dbReference type="EMBL" id="JAGBKM010000001">
    <property type="protein sequence ID" value="MBO1529638.1"/>
    <property type="molecule type" value="Genomic_DNA"/>
</dbReference>
<keyword evidence="8" id="KW-1185">Reference proteome</keyword>
<name>A0ABS3NJW8_9GAMM</name>
<dbReference type="CDD" id="cd00085">
    <property type="entry name" value="HNHc"/>
    <property type="match status" value="1"/>
</dbReference>
<protein>
    <recommendedName>
        <fullName evidence="4">Putative HNH nuclease YajD</fullName>
    </recommendedName>
</protein>
<evidence type="ECO:0000256" key="2">
    <source>
        <dbReference type="ARBA" id="ARBA00022801"/>
    </source>
</evidence>
<organism evidence="7 8">
    <name type="scientific">Psychrobacter coccoides</name>
    <dbReference type="NCBI Taxonomy" id="2818440"/>
    <lineage>
        <taxon>Bacteria</taxon>
        <taxon>Pseudomonadati</taxon>
        <taxon>Pseudomonadota</taxon>
        <taxon>Gammaproteobacteria</taxon>
        <taxon>Moraxellales</taxon>
        <taxon>Moraxellaceae</taxon>
        <taxon>Psychrobacter</taxon>
    </lineage>
</organism>
<dbReference type="InterPro" id="IPR003615">
    <property type="entry name" value="HNH_nuc"/>
</dbReference>
<dbReference type="GO" id="GO:0004519">
    <property type="term" value="F:endonuclease activity"/>
    <property type="evidence" value="ECO:0007669"/>
    <property type="project" value="UniProtKB-KW"/>
</dbReference>
<evidence type="ECO:0000313" key="7">
    <source>
        <dbReference type="EMBL" id="MBO1529638.1"/>
    </source>
</evidence>
<keyword evidence="2" id="KW-0378">Hydrolase</keyword>
<feature type="region of interest" description="Disordered" evidence="5">
    <location>
        <begin position="28"/>
        <end position="50"/>
    </location>
</feature>
<dbReference type="Proteomes" id="UP000664554">
    <property type="component" value="Unassembled WGS sequence"/>
</dbReference>
<proteinExistence type="inferred from homology"/>
<evidence type="ECO:0000256" key="5">
    <source>
        <dbReference type="SAM" id="MobiDB-lite"/>
    </source>
</evidence>
<dbReference type="SMART" id="SM00507">
    <property type="entry name" value="HNHc"/>
    <property type="match status" value="1"/>
</dbReference>
<sequence length="115" mass="13123">MPSTPCRSYRCPNLVTKRSMKGYCDDHADQRSNWTRRPQRKGSTTERGYGHAWRKLRTQVLQRDGHLCVACERTGRYVPATDVDHIVNKASGGTDDLSNLQSLCRKCHRSKTATE</sequence>
<dbReference type="Gene3D" id="1.10.30.50">
    <property type="match status" value="1"/>
</dbReference>
<dbReference type="Pfam" id="PF01844">
    <property type="entry name" value="HNH"/>
    <property type="match status" value="1"/>
</dbReference>
<feature type="domain" description="HNH nuclease" evidence="6">
    <location>
        <begin position="55"/>
        <end position="109"/>
    </location>
</feature>
<dbReference type="InterPro" id="IPR002711">
    <property type="entry name" value="HNH"/>
</dbReference>
<gene>
    <name evidence="7" type="ORF">J3492_00220</name>
</gene>
<evidence type="ECO:0000256" key="1">
    <source>
        <dbReference type="ARBA" id="ARBA00022722"/>
    </source>
</evidence>
<keyword evidence="7" id="KW-0255">Endonuclease</keyword>
<reference evidence="7 8" key="1">
    <citation type="submission" date="2021-03" db="EMBL/GenBank/DDBJ databases">
        <authorList>
            <person name="Shang D.-D."/>
            <person name="Du Z.-J."/>
            <person name="Chen G.-J."/>
        </authorList>
    </citation>
    <scope>NUCLEOTIDE SEQUENCE [LARGE SCALE GENOMIC DNA]</scope>
    <source>
        <strain evidence="7 8">F1192</strain>
    </source>
</reference>
<evidence type="ECO:0000259" key="6">
    <source>
        <dbReference type="SMART" id="SM00507"/>
    </source>
</evidence>